<protein>
    <recommendedName>
        <fullName evidence="5">DUF4131 domain-containing protein</fullName>
    </recommendedName>
</protein>
<comment type="caution">
    <text evidence="3">The sequence shown here is derived from an EMBL/GenBank/DDBJ whole genome shotgun (WGS) entry which is preliminary data.</text>
</comment>
<organism evidence="3 4">
    <name type="scientific">Ruthenibacterium intestinale</name>
    <dbReference type="NCBI Taxonomy" id="3133163"/>
    <lineage>
        <taxon>Bacteria</taxon>
        <taxon>Bacillati</taxon>
        <taxon>Bacillota</taxon>
        <taxon>Clostridia</taxon>
        <taxon>Eubacteriales</taxon>
        <taxon>Oscillospiraceae</taxon>
        <taxon>Ruthenibacterium</taxon>
    </lineage>
</organism>
<keyword evidence="2" id="KW-0812">Transmembrane</keyword>
<evidence type="ECO:0008006" key="5">
    <source>
        <dbReference type="Google" id="ProtNLM"/>
    </source>
</evidence>
<dbReference type="RefSeq" id="WP_349215980.1">
    <property type="nucleotide sequence ID" value="NZ_JBBMFA010000090.1"/>
</dbReference>
<accession>A0ABV1GF59</accession>
<keyword evidence="2" id="KW-0472">Membrane</keyword>
<feature type="transmembrane region" description="Helical" evidence="2">
    <location>
        <begin position="115"/>
        <end position="141"/>
    </location>
</feature>
<sequence length="282" mass="30562">MQFRYNPDQRNRDARALAALDEQMPGALRFYQKRNRFAWAAFLLRCGVVLYTAVMYIVLMGDYTRAASTLLGLVVAGLLCILISRGNWVWSLFLLLWGVMGLRDSIPILTSASNYVLSFVGLAALECAVSLVWLVLFVLLLTGGGLRFAPAVAQALKNGVAEPAAAPAKEPQPEPRPEPAQVESIEPVGRPYPAGSAEGRISLLTARWNGHALVLDHCAAETRLVVDGFVRCLLPGTRRTQGFCLCAELDGVLLRGIVLPRPGGYAAALYAGNDQLARATRP</sequence>
<keyword evidence="4" id="KW-1185">Reference proteome</keyword>
<keyword evidence="2" id="KW-1133">Transmembrane helix</keyword>
<reference evidence="3 4" key="1">
    <citation type="submission" date="2024-03" db="EMBL/GenBank/DDBJ databases">
        <title>Human intestinal bacterial collection.</title>
        <authorList>
            <person name="Pauvert C."/>
            <person name="Hitch T.C.A."/>
            <person name="Clavel T."/>
        </authorList>
    </citation>
    <scope>NUCLEOTIDE SEQUENCE [LARGE SCALE GENOMIC DNA]</scope>
    <source>
        <strain evidence="3 4">CLA-JM-H11</strain>
    </source>
</reference>
<evidence type="ECO:0000313" key="4">
    <source>
        <dbReference type="Proteomes" id="UP001477672"/>
    </source>
</evidence>
<proteinExistence type="predicted"/>
<evidence type="ECO:0000256" key="2">
    <source>
        <dbReference type="SAM" id="Phobius"/>
    </source>
</evidence>
<feature type="transmembrane region" description="Helical" evidence="2">
    <location>
        <begin position="37"/>
        <end position="59"/>
    </location>
</feature>
<gene>
    <name evidence="3" type="ORF">WMO24_08560</name>
</gene>
<dbReference type="EMBL" id="JBBMFA010000090">
    <property type="protein sequence ID" value="MEQ2520480.1"/>
    <property type="molecule type" value="Genomic_DNA"/>
</dbReference>
<feature type="region of interest" description="Disordered" evidence="1">
    <location>
        <begin position="164"/>
        <end position="187"/>
    </location>
</feature>
<evidence type="ECO:0000256" key="1">
    <source>
        <dbReference type="SAM" id="MobiDB-lite"/>
    </source>
</evidence>
<dbReference type="Proteomes" id="UP001477672">
    <property type="component" value="Unassembled WGS sequence"/>
</dbReference>
<name>A0ABV1GF59_9FIRM</name>
<evidence type="ECO:0000313" key="3">
    <source>
        <dbReference type="EMBL" id="MEQ2520480.1"/>
    </source>
</evidence>